<reference evidence="2 3" key="1">
    <citation type="submission" date="2023-08" db="EMBL/GenBank/DDBJ databases">
        <title>A Necator americanus chromosomal reference genome.</title>
        <authorList>
            <person name="Ilik V."/>
            <person name="Petrzelkova K.J."/>
            <person name="Pardy F."/>
            <person name="Fuh T."/>
            <person name="Niatou-Singa F.S."/>
            <person name="Gouil Q."/>
            <person name="Baker L."/>
            <person name="Ritchie M.E."/>
            <person name="Jex A.R."/>
            <person name="Gazzola D."/>
            <person name="Li H."/>
            <person name="Toshio Fujiwara R."/>
            <person name="Zhan B."/>
            <person name="Aroian R.V."/>
            <person name="Pafco B."/>
            <person name="Schwarz E.M."/>
        </authorList>
    </citation>
    <scope>NUCLEOTIDE SEQUENCE [LARGE SCALE GENOMIC DNA]</scope>
    <source>
        <strain evidence="2 3">Aroian</strain>
        <tissue evidence="2">Whole animal</tissue>
    </source>
</reference>
<organism evidence="2 3">
    <name type="scientific">Necator americanus</name>
    <name type="common">Human hookworm</name>
    <dbReference type="NCBI Taxonomy" id="51031"/>
    <lineage>
        <taxon>Eukaryota</taxon>
        <taxon>Metazoa</taxon>
        <taxon>Ecdysozoa</taxon>
        <taxon>Nematoda</taxon>
        <taxon>Chromadorea</taxon>
        <taxon>Rhabditida</taxon>
        <taxon>Rhabditina</taxon>
        <taxon>Rhabditomorpha</taxon>
        <taxon>Strongyloidea</taxon>
        <taxon>Ancylostomatidae</taxon>
        <taxon>Bunostominae</taxon>
        <taxon>Necator</taxon>
    </lineage>
</organism>
<feature type="compositionally biased region" description="Low complexity" evidence="1">
    <location>
        <begin position="16"/>
        <end position="25"/>
    </location>
</feature>
<evidence type="ECO:0000313" key="2">
    <source>
        <dbReference type="EMBL" id="KAK6746521.1"/>
    </source>
</evidence>
<proteinExistence type="predicted"/>
<name>A0ABR1D8U9_NECAM</name>
<gene>
    <name evidence="2" type="primary">Necator_chrIV.g13327</name>
    <name evidence="2" type="ORF">RB195_000036</name>
</gene>
<evidence type="ECO:0000256" key="1">
    <source>
        <dbReference type="SAM" id="MobiDB-lite"/>
    </source>
</evidence>
<feature type="region of interest" description="Disordered" evidence="1">
    <location>
        <begin position="1"/>
        <end position="60"/>
    </location>
</feature>
<sequence length="87" mass="10346">MSWDRSRRWQAIPQSRATPRTPATRCRSPDARRFRRTKWRSTSNNRPLLIGSPENENDDVQTSAQYLNPSIKDKNYSNCIYGRRQNY</sequence>
<dbReference type="EMBL" id="JAVFWL010000004">
    <property type="protein sequence ID" value="KAK6746521.1"/>
    <property type="molecule type" value="Genomic_DNA"/>
</dbReference>
<comment type="caution">
    <text evidence="2">The sequence shown here is derived from an EMBL/GenBank/DDBJ whole genome shotgun (WGS) entry which is preliminary data.</text>
</comment>
<keyword evidence="3" id="KW-1185">Reference proteome</keyword>
<accession>A0ABR1D8U9</accession>
<evidence type="ECO:0000313" key="3">
    <source>
        <dbReference type="Proteomes" id="UP001303046"/>
    </source>
</evidence>
<protein>
    <submittedName>
        <fullName evidence="2">Uncharacterized protein</fullName>
    </submittedName>
</protein>
<dbReference type="Proteomes" id="UP001303046">
    <property type="component" value="Unassembled WGS sequence"/>
</dbReference>